<gene>
    <name evidence="1" type="ORF">Xclt_14430</name>
</gene>
<dbReference type="Proteomes" id="UP000190210">
    <property type="component" value="Unassembled WGS sequence"/>
</dbReference>
<protein>
    <submittedName>
        <fullName evidence="1">Uncharacterized protein</fullName>
    </submittedName>
</protein>
<evidence type="ECO:0000313" key="1">
    <source>
        <dbReference type="EMBL" id="OOW81360.1"/>
    </source>
</evidence>
<comment type="caution">
    <text evidence="1">The sequence shown here is derived from an EMBL/GenBank/DDBJ whole genome shotgun (WGS) entry which is preliminary data.</text>
</comment>
<dbReference type="EMBL" id="LOKA01000024">
    <property type="protein sequence ID" value="OOW81360.1"/>
    <property type="molecule type" value="Genomic_DNA"/>
</dbReference>
<evidence type="ECO:0000313" key="2">
    <source>
        <dbReference type="Proteomes" id="UP000190210"/>
    </source>
</evidence>
<sequence length="62" mass="7030">MGTWSSVTINAMPGKTHIVAHKQTLRPIDTVCMKENIALIRSDEAKFLMIKYMSNFPMLTMS</sequence>
<dbReference type="AlphaFoldDB" id="A0AB73MQG4"/>
<name>A0AB73MQG4_9XANT</name>
<accession>A0AB73MQG4</accession>
<proteinExistence type="predicted"/>
<reference evidence="1 2" key="1">
    <citation type="submission" date="2015-12" db="EMBL/GenBank/DDBJ databases">
        <authorList>
            <person name="Bansal K."/>
            <person name="Midha S."/>
            <person name="Patil P.B."/>
        </authorList>
    </citation>
    <scope>NUCLEOTIDE SEQUENCE [LARGE SCALE GENOMIC DNA]</scope>
    <source>
        <strain evidence="1 2">LMG9045</strain>
    </source>
</reference>
<organism evidence="1 2">
    <name type="scientific">Xanthomonas axonopodis pv. clitoriae</name>
    <dbReference type="NCBI Taxonomy" id="487828"/>
    <lineage>
        <taxon>Bacteria</taxon>
        <taxon>Pseudomonadati</taxon>
        <taxon>Pseudomonadota</taxon>
        <taxon>Gammaproteobacteria</taxon>
        <taxon>Lysobacterales</taxon>
        <taxon>Lysobacteraceae</taxon>
        <taxon>Xanthomonas</taxon>
    </lineage>
</organism>